<dbReference type="RefSeq" id="WP_345042059.1">
    <property type="nucleotide sequence ID" value="NZ_BAABED010000001.1"/>
</dbReference>
<dbReference type="Gene3D" id="1.10.260.40">
    <property type="entry name" value="lambda repressor-like DNA-binding domains"/>
    <property type="match status" value="1"/>
</dbReference>
<evidence type="ECO:0000259" key="1">
    <source>
        <dbReference type="PROSITE" id="PS50943"/>
    </source>
</evidence>
<dbReference type="PROSITE" id="PS50943">
    <property type="entry name" value="HTH_CROC1"/>
    <property type="match status" value="1"/>
</dbReference>
<dbReference type="Pfam" id="PF13560">
    <property type="entry name" value="HTH_31"/>
    <property type="match status" value="1"/>
</dbReference>
<dbReference type="Proteomes" id="UP001589536">
    <property type="component" value="Unassembled WGS sequence"/>
</dbReference>
<accession>A0ABV5UN32</accession>
<protein>
    <submittedName>
        <fullName evidence="2">Helix-turn-helix domain-containing protein</fullName>
    </submittedName>
</protein>
<dbReference type="EMBL" id="JBHMBH010000019">
    <property type="protein sequence ID" value="MFB9713926.1"/>
    <property type="molecule type" value="Genomic_DNA"/>
</dbReference>
<reference evidence="2 3" key="1">
    <citation type="submission" date="2024-09" db="EMBL/GenBank/DDBJ databases">
        <authorList>
            <person name="Sun Q."/>
            <person name="Mori K."/>
        </authorList>
    </citation>
    <scope>NUCLEOTIDE SEQUENCE [LARGE SCALE GENOMIC DNA]</scope>
    <source>
        <strain evidence="2 3">JCM 13519</strain>
    </source>
</reference>
<name>A0ABV5UN32_9MICC</name>
<dbReference type="InterPro" id="IPR010982">
    <property type="entry name" value="Lambda_DNA-bd_dom_sf"/>
</dbReference>
<organism evidence="2 3">
    <name type="scientific">Arthrobacter methylotrophus</name>
    <dbReference type="NCBI Taxonomy" id="121291"/>
    <lineage>
        <taxon>Bacteria</taxon>
        <taxon>Bacillati</taxon>
        <taxon>Actinomycetota</taxon>
        <taxon>Actinomycetes</taxon>
        <taxon>Micrococcales</taxon>
        <taxon>Micrococcaceae</taxon>
        <taxon>Arthrobacter</taxon>
    </lineage>
</organism>
<proteinExistence type="predicted"/>
<dbReference type="SMART" id="SM00530">
    <property type="entry name" value="HTH_XRE"/>
    <property type="match status" value="1"/>
</dbReference>
<dbReference type="CDD" id="cd00093">
    <property type="entry name" value="HTH_XRE"/>
    <property type="match status" value="1"/>
</dbReference>
<dbReference type="SUPFAM" id="SSF47413">
    <property type="entry name" value="lambda repressor-like DNA-binding domains"/>
    <property type="match status" value="1"/>
</dbReference>
<keyword evidence="3" id="KW-1185">Reference proteome</keyword>
<sequence>MGNFGNDGQAATIAEIKAQMDVLGWKQPDLVAASGVPTSSLHRYLAGTRDIPLPVVVEIARALGLTHIELFKRAQRQLDAGSSESRTRRK</sequence>
<dbReference type="InterPro" id="IPR001387">
    <property type="entry name" value="Cro/C1-type_HTH"/>
</dbReference>
<comment type="caution">
    <text evidence="2">The sequence shown here is derived from an EMBL/GenBank/DDBJ whole genome shotgun (WGS) entry which is preliminary data.</text>
</comment>
<feature type="domain" description="HTH cro/C1-type" evidence="1">
    <location>
        <begin position="16"/>
        <end position="70"/>
    </location>
</feature>
<evidence type="ECO:0000313" key="3">
    <source>
        <dbReference type="Proteomes" id="UP001589536"/>
    </source>
</evidence>
<gene>
    <name evidence="2" type="ORF">ACFFPI_07130</name>
</gene>
<evidence type="ECO:0000313" key="2">
    <source>
        <dbReference type="EMBL" id="MFB9713926.1"/>
    </source>
</evidence>